<proteinExistence type="predicted"/>
<protein>
    <submittedName>
        <fullName evidence="1">Uncharacterized protein</fullName>
    </submittedName>
</protein>
<keyword evidence="2" id="KW-1185">Reference proteome</keyword>
<dbReference type="AlphaFoldDB" id="A0A0C9WGQ1"/>
<dbReference type="EMBL" id="KN839410">
    <property type="protein sequence ID" value="KIJ89834.1"/>
    <property type="molecule type" value="Genomic_DNA"/>
</dbReference>
<evidence type="ECO:0000313" key="1">
    <source>
        <dbReference type="EMBL" id="KIJ89834.1"/>
    </source>
</evidence>
<reference evidence="2" key="2">
    <citation type="submission" date="2015-01" db="EMBL/GenBank/DDBJ databases">
        <title>Evolutionary Origins and Diversification of the Mycorrhizal Mutualists.</title>
        <authorList>
            <consortium name="DOE Joint Genome Institute"/>
            <consortium name="Mycorrhizal Genomics Consortium"/>
            <person name="Kohler A."/>
            <person name="Kuo A."/>
            <person name="Nagy L.G."/>
            <person name="Floudas D."/>
            <person name="Copeland A."/>
            <person name="Barry K.W."/>
            <person name="Cichocki N."/>
            <person name="Veneault-Fourrey C."/>
            <person name="LaButti K."/>
            <person name="Lindquist E.A."/>
            <person name="Lipzen A."/>
            <person name="Lundell T."/>
            <person name="Morin E."/>
            <person name="Murat C."/>
            <person name="Riley R."/>
            <person name="Ohm R."/>
            <person name="Sun H."/>
            <person name="Tunlid A."/>
            <person name="Henrissat B."/>
            <person name="Grigoriev I.V."/>
            <person name="Hibbett D.S."/>
            <person name="Martin F."/>
        </authorList>
    </citation>
    <scope>NUCLEOTIDE SEQUENCE [LARGE SCALE GENOMIC DNA]</scope>
    <source>
        <strain evidence="2">LaAM-08-1</strain>
    </source>
</reference>
<gene>
    <name evidence="1" type="ORF">K443DRAFT_126655</name>
</gene>
<name>A0A0C9WGQ1_9AGAR</name>
<evidence type="ECO:0000313" key="2">
    <source>
        <dbReference type="Proteomes" id="UP000054477"/>
    </source>
</evidence>
<organism evidence="1 2">
    <name type="scientific">Laccaria amethystina LaAM-08-1</name>
    <dbReference type="NCBI Taxonomy" id="1095629"/>
    <lineage>
        <taxon>Eukaryota</taxon>
        <taxon>Fungi</taxon>
        <taxon>Dikarya</taxon>
        <taxon>Basidiomycota</taxon>
        <taxon>Agaricomycotina</taxon>
        <taxon>Agaricomycetes</taxon>
        <taxon>Agaricomycetidae</taxon>
        <taxon>Agaricales</taxon>
        <taxon>Agaricineae</taxon>
        <taxon>Hydnangiaceae</taxon>
        <taxon>Laccaria</taxon>
    </lineage>
</organism>
<reference evidence="1 2" key="1">
    <citation type="submission" date="2014-04" db="EMBL/GenBank/DDBJ databases">
        <authorList>
            <consortium name="DOE Joint Genome Institute"/>
            <person name="Kuo A."/>
            <person name="Kohler A."/>
            <person name="Nagy L.G."/>
            <person name="Floudas D."/>
            <person name="Copeland A."/>
            <person name="Barry K.W."/>
            <person name="Cichocki N."/>
            <person name="Veneault-Fourrey C."/>
            <person name="LaButti K."/>
            <person name="Lindquist E.A."/>
            <person name="Lipzen A."/>
            <person name="Lundell T."/>
            <person name="Morin E."/>
            <person name="Murat C."/>
            <person name="Sun H."/>
            <person name="Tunlid A."/>
            <person name="Henrissat B."/>
            <person name="Grigoriev I.V."/>
            <person name="Hibbett D.S."/>
            <person name="Martin F."/>
            <person name="Nordberg H.P."/>
            <person name="Cantor M.N."/>
            <person name="Hua S.X."/>
        </authorList>
    </citation>
    <scope>NUCLEOTIDE SEQUENCE [LARGE SCALE GENOMIC DNA]</scope>
    <source>
        <strain evidence="1 2">LaAM-08-1</strain>
    </source>
</reference>
<dbReference type="HOGENOM" id="CLU_2146286_0_0_1"/>
<sequence>MALDYSVVVTGLKCGSPNCNFLALNVRDLNEHSTWRHKAQVRGTSCTIRKTVDETGSTQLAEVVDDSDDGYILTQIQQADNTTTDDEAGDICGPSDIDIEGWPTVLFQKSGF</sequence>
<dbReference type="Proteomes" id="UP000054477">
    <property type="component" value="Unassembled WGS sequence"/>
</dbReference>
<accession>A0A0C9WGQ1</accession>